<dbReference type="AlphaFoldDB" id="A0A6P8CTJ0"/>
<dbReference type="RefSeq" id="XP_031387150.1">
    <property type="nucleotide sequence ID" value="XM_031531290.1"/>
</dbReference>
<feature type="compositionally biased region" description="Pro residues" evidence="1">
    <location>
        <begin position="111"/>
        <end position="130"/>
    </location>
</feature>
<feature type="compositionally biased region" description="Polar residues" evidence="1">
    <location>
        <begin position="143"/>
        <end position="154"/>
    </location>
</feature>
<evidence type="ECO:0000313" key="3">
    <source>
        <dbReference type="RefSeq" id="XP_031387150.1"/>
    </source>
</evidence>
<evidence type="ECO:0000256" key="1">
    <source>
        <dbReference type="SAM" id="MobiDB-lite"/>
    </source>
</evidence>
<sequence>MAEEDRVDISEEVNPPAPTLSQPPLTHAPPPPTPAGILPTYSGAPPAHLPPLTSSGALHAQTSQTPFASEDQARIAALEGKVNQLATSMPANMAELFALLKGSNRASLSSTPPPGPGPTADPTPWAPPTQAPENIEAPAPPTLHTSTVHPFTSQFPPPPAPTAVPLPPVTFLSSKHVLSTPPPVSIPAPAMAYTVPPPMVFPASSAPAPTHLQAAELPPYPSLQPHAGLSY</sequence>
<feature type="region of interest" description="Disordered" evidence="1">
    <location>
        <begin position="105"/>
        <end position="161"/>
    </location>
</feature>
<feature type="region of interest" description="Disordered" evidence="1">
    <location>
        <begin position="1"/>
        <end position="68"/>
    </location>
</feature>
<evidence type="ECO:0000313" key="2">
    <source>
        <dbReference type="Proteomes" id="UP000515151"/>
    </source>
</evidence>
<feature type="compositionally biased region" description="Polar residues" evidence="1">
    <location>
        <begin position="52"/>
        <end position="67"/>
    </location>
</feature>
<gene>
    <name evidence="3" type="primary">LOC116200443</name>
</gene>
<reference evidence="3" key="2">
    <citation type="submission" date="2025-08" db="UniProtKB">
        <authorList>
            <consortium name="RefSeq"/>
        </authorList>
    </citation>
    <scope>IDENTIFICATION</scope>
    <source>
        <tissue evidence="3">Leaf</tissue>
    </source>
</reference>
<dbReference type="Proteomes" id="UP000515151">
    <property type="component" value="Chromosome 3"/>
</dbReference>
<reference evidence="2" key="1">
    <citation type="journal article" date="2020" name="Plant Biotechnol. J.">
        <title>The pomegranate (Punica granatum L.) draft genome dissects genetic divergence between soft- and hard-seeded cultivars.</title>
        <authorList>
            <person name="Luo X."/>
            <person name="Li H."/>
            <person name="Wu Z."/>
            <person name="Yao W."/>
            <person name="Zhao P."/>
            <person name="Cao D."/>
            <person name="Yu H."/>
            <person name="Li K."/>
            <person name="Poudel K."/>
            <person name="Zhao D."/>
            <person name="Zhang F."/>
            <person name="Xia X."/>
            <person name="Chen L."/>
            <person name="Wang Q."/>
            <person name="Jing D."/>
            <person name="Cao S."/>
        </authorList>
    </citation>
    <scope>NUCLEOTIDE SEQUENCE [LARGE SCALE GENOMIC DNA]</scope>
    <source>
        <strain evidence="2">cv. Tunisia</strain>
    </source>
</reference>
<proteinExistence type="predicted"/>
<name>A0A6P8CTJ0_PUNGR</name>
<keyword evidence="2" id="KW-1185">Reference proteome</keyword>
<organism evidence="2 3">
    <name type="scientific">Punica granatum</name>
    <name type="common">Pomegranate</name>
    <dbReference type="NCBI Taxonomy" id="22663"/>
    <lineage>
        <taxon>Eukaryota</taxon>
        <taxon>Viridiplantae</taxon>
        <taxon>Streptophyta</taxon>
        <taxon>Embryophyta</taxon>
        <taxon>Tracheophyta</taxon>
        <taxon>Spermatophyta</taxon>
        <taxon>Magnoliopsida</taxon>
        <taxon>eudicotyledons</taxon>
        <taxon>Gunneridae</taxon>
        <taxon>Pentapetalae</taxon>
        <taxon>rosids</taxon>
        <taxon>malvids</taxon>
        <taxon>Myrtales</taxon>
        <taxon>Lythraceae</taxon>
        <taxon>Punica</taxon>
    </lineage>
</organism>
<protein>
    <submittedName>
        <fullName evidence="3">Extensin-like</fullName>
    </submittedName>
</protein>
<accession>A0A6P8CTJ0</accession>
<dbReference type="GeneID" id="116200443"/>